<evidence type="ECO:0000256" key="2">
    <source>
        <dbReference type="ARBA" id="ARBA00022448"/>
    </source>
</evidence>
<reference evidence="6" key="2">
    <citation type="journal article" date="2021" name="Microbiome">
        <title>Successional dynamics and alternative stable states in a saline activated sludge microbial community over 9 years.</title>
        <authorList>
            <person name="Wang Y."/>
            <person name="Ye J."/>
            <person name="Ju F."/>
            <person name="Liu L."/>
            <person name="Boyd J.A."/>
            <person name="Deng Y."/>
            <person name="Parks D.H."/>
            <person name="Jiang X."/>
            <person name="Yin X."/>
            <person name="Woodcroft B.J."/>
            <person name="Tyson G.W."/>
            <person name="Hugenholtz P."/>
            <person name="Polz M.F."/>
            <person name="Zhang T."/>
        </authorList>
    </citation>
    <scope>NUCLEOTIDE SEQUENCE</scope>
    <source>
        <strain evidence="6">HKST-UBA02</strain>
    </source>
</reference>
<protein>
    <submittedName>
        <fullName evidence="6">ATP-binding cassette domain-containing protein</fullName>
    </submittedName>
</protein>
<keyword evidence="3" id="KW-0547">Nucleotide-binding</keyword>
<evidence type="ECO:0000256" key="3">
    <source>
        <dbReference type="ARBA" id="ARBA00022741"/>
    </source>
</evidence>
<dbReference type="PANTHER" id="PTHR42711:SF5">
    <property type="entry name" value="ABC TRANSPORTER ATP-BINDING PROTEIN NATA"/>
    <property type="match status" value="1"/>
</dbReference>
<comment type="caution">
    <text evidence="6">The sequence shown here is derived from an EMBL/GenBank/DDBJ whole genome shotgun (WGS) entry which is preliminary data.</text>
</comment>
<sequence length="311" mass="34803">MTEALRLEGVSKAYGSVQAVHPMDLLVPRGAIYGLLGPNGAGKTTTIRMIMDIIKPDTGRITLLGESDPEHRRDRIGYLPEERGIYRKLKVRELLVYLARLRSVPGQEAKVRANRWLERFSLSERAEDKVESLSKGNAQKVQFIATVLHQPEAVILDEPFSGFDPVNVDLVKNILLELREEGMTIIFSTHQMETVEKLCDSICLIHQGRKVLDGPLAQVKSERGTGAIQIEYDGRPSFHRDASLVARFDDSGRFLEVIPADGVSPQQILEAAARELQIRRFQVMEPSLQQIFLEAVGVVGEERKQLSALVQ</sequence>
<dbReference type="GO" id="GO:0005524">
    <property type="term" value="F:ATP binding"/>
    <property type="evidence" value="ECO:0007669"/>
    <property type="project" value="UniProtKB-KW"/>
</dbReference>
<dbReference type="EMBL" id="JAGQHS010000042">
    <property type="protein sequence ID" value="MCA9756104.1"/>
    <property type="molecule type" value="Genomic_DNA"/>
</dbReference>
<evidence type="ECO:0000313" key="6">
    <source>
        <dbReference type="EMBL" id="MCA9756104.1"/>
    </source>
</evidence>
<feature type="domain" description="ABC transporter" evidence="5">
    <location>
        <begin position="5"/>
        <end position="232"/>
    </location>
</feature>
<dbReference type="SMART" id="SM00382">
    <property type="entry name" value="AAA"/>
    <property type="match status" value="1"/>
</dbReference>
<accession>A0A956NFP4</accession>
<dbReference type="PROSITE" id="PS00211">
    <property type="entry name" value="ABC_TRANSPORTER_1"/>
    <property type="match status" value="1"/>
</dbReference>
<name>A0A956NFP4_UNCEI</name>
<dbReference type="AlphaFoldDB" id="A0A956NFP4"/>
<dbReference type="InterPro" id="IPR017871">
    <property type="entry name" value="ABC_transporter-like_CS"/>
</dbReference>
<dbReference type="InterPro" id="IPR050763">
    <property type="entry name" value="ABC_transporter_ATP-binding"/>
</dbReference>
<dbReference type="InterPro" id="IPR003593">
    <property type="entry name" value="AAA+_ATPase"/>
</dbReference>
<keyword evidence="2" id="KW-0813">Transport</keyword>
<evidence type="ECO:0000256" key="4">
    <source>
        <dbReference type="ARBA" id="ARBA00022840"/>
    </source>
</evidence>
<dbReference type="Pfam" id="PF00005">
    <property type="entry name" value="ABC_tran"/>
    <property type="match status" value="1"/>
</dbReference>
<reference evidence="6" key="1">
    <citation type="submission" date="2020-04" db="EMBL/GenBank/DDBJ databases">
        <authorList>
            <person name="Zhang T."/>
        </authorList>
    </citation>
    <scope>NUCLEOTIDE SEQUENCE</scope>
    <source>
        <strain evidence="6">HKST-UBA02</strain>
    </source>
</reference>
<gene>
    <name evidence="6" type="ORF">KDA27_09900</name>
</gene>
<evidence type="ECO:0000313" key="7">
    <source>
        <dbReference type="Proteomes" id="UP000739538"/>
    </source>
</evidence>
<organism evidence="6 7">
    <name type="scientific">Eiseniibacteriota bacterium</name>
    <dbReference type="NCBI Taxonomy" id="2212470"/>
    <lineage>
        <taxon>Bacteria</taxon>
        <taxon>Candidatus Eiseniibacteriota</taxon>
    </lineage>
</organism>
<evidence type="ECO:0000259" key="5">
    <source>
        <dbReference type="PROSITE" id="PS50893"/>
    </source>
</evidence>
<dbReference type="GO" id="GO:0016887">
    <property type="term" value="F:ATP hydrolysis activity"/>
    <property type="evidence" value="ECO:0007669"/>
    <property type="project" value="InterPro"/>
</dbReference>
<dbReference type="PANTHER" id="PTHR42711">
    <property type="entry name" value="ABC TRANSPORTER ATP-BINDING PROTEIN"/>
    <property type="match status" value="1"/>
</dbReference>
<dbReference type="InterPro" id="IPR025302">
    <property type="entry name" value="DrrA1/2-like_C"/>
</dbReference>
<evidence type="ECO:0000256" key="1">
    <source>
        <dbReference type="ARBA" id="ARBA00005417"/>
    </source>
</evidence>
<dbReference type="PROSITE" id="PS50893">
    <property type="entry name" value="ABC_TRANSPORTER_2"/>
    <property type="match status" value="1"/>
</dbReference>
<dbReference type="Proteomes" id="UP000739538">
    <property type="component" value="Unassembled WGS sequence"/>
</dbReference>
<dbReference type="InterPro" id="IPR003439">
    <property type="entry name" value="ABC_transporter-like_ATP-bd"/>
</dbReference>
<dbReference type="Gene3D" id="3.40.50.300">
    <property type="entry name" value="P-loop containing nucleotide triphosphate hydrolases"/>
    <property type="match status" value="1"/>
</dbReference>
<comment type="similarity">
    <text evidence="1">Belongs to the ABC transporter superfamily.</text>
</comment>
<dbReference type="Pfam" id="PF13732">
    <property type="entry name" value="DrrA1-3_C"/>
    <property type="match status" value="1"/>
</dbReference>
<dbReference type="InterPro" id="IPR027417">
    <property type="entry name" value="P-loop_NTPase"/>
</dbReference>
<proteinExistence type="inferred from homology"/>
<keyword evidence="4 6" id="KW-0067">ATP-binding</keyword>
<dbReference type="SUPFAM" id="SSF52540">
    <property type="entry name" value="P-loop containing nucleoside triphosphate hydrolases"/>
    <property type="match status" value="1"/>
</dbReference>